<dbReference type="GO" id="GO:0034599">
    <property type="term" value="P:cellular response to oxidative stress"/>
    <property type="evidence" value="ECO:0007669"/>
    <property type="project" value="InterPro"/>
</dbReference>
<dbReference type="EMBL" id="WWBZ02000033">
    <property type="protein sequence ID" value="KAF4306601.1"/>
    <property type="molecule type" value="Genomic_DNA"/>
</dbReference>
<keyword evidence="2" id="KW-0408">Iron</keyword>
<evidence type="ECO:0000256" key="2">
    <source>
        <dbReference type="ARBA" id="ARBA00022617"/>
    </source>
</evidence>
<gene>
    <name evidence="7" type="ORF">GTA08_BOTSDO05186</name>
</gene>
<proteinExistence type="inferred from homology"/>
<dbReference type="GO" id="GO:0020037">
    <property type="term" value="F:heme binding"/>
    <property type="evidence" value="ECO:0007669"/>
    <property type="project" value="UniProtKB-UniRule"/>
</dbReference>
<feature type="domain" description="Plant heme peroxidase family profile" evidence="6">
    <location>
        <begin position="121"/>
        <end position="201"/>
    </location>
</feature>
<feature type="signal peptide" evidence="5">
    <location>
        <begin position="1"/>
        <end position="19"/>
    </location>
</feature>
<dbReference type="InterPro" id="IPR002016">
    <property type="entry name" value="Haem_peroxidase"/>
</dbReference>
<keyword evidence="1 5" id="KW-0575">Peroxidase</keyword>
<dbReference type="PANTHER" id="PTHR31356">
    <property type="entry name" value="THYLAKOID LUMENAL 29 KDA PROTEIN, CHLOROPLASTIC-RELATED"/>
    <property type="match status" value="1"/>
</dbReference>
<dbReference type="GO" id="GO:0004601">
    <property type="term" value="F:peroxidase activity"/>
    <property type="evidence" value="ECO:0007669"/>
    <property type="project" value="UniProtKB-KW"/>
</dbReference>
<keyword evidence="5" id="KW-0732">Signal</keyword>
<dbReference type="Gene3D" id="1.10.420.10">
    <property type="entry name" value="Peroxidase, domain 2"/>
    <property type="match status" value="1"/>
</dbReference>
<evidence type="ECO:0000256" key="1">
    <source>
        <dbReference type="ARBA" id="ARBA00022559"/>
    </source>
</evidence>
<keyword evidence="2" id="KW-0349">Heme</keyword>
<sequence>MKSTKLAALAVATAPQALAEYVWPSPHDFLEDLLAMQQGYIRMGFTDLVVPCGHGGNRPGVNNAAQWIRTGFHDFATHDKAAGTGGLDASLLYEVDRPENEGSAFNDTFADMSDFLTPRSSAADLIALAVVASVASCGGSKIPLRAGRIDATAAGPAGVPKPDDSLESTTDAFARTGFNVSDMIALVACGHTVGGVHSVDFPDIIGSEEDVLNVPQFDSTGTAFDTAVVDEYLDSNGANPLVFGANDTTNSDKRVFGADGNSTMNRLKDRDTFQATCASLFERMIDTVPSTVTLSEPIELVDVKPYIDRLELNANASALAFEGRVRVRTSASTGRDNEGISIALDVVDNANTRKLVQAARARARGGTSTGFYNEEFTWFEFATELDAKDGIKAFDVQLTTEKTGAVETFDNAGTGGFPSNDNLLYAQSKSCIDATVKGGNMTVTIGATVREGADKAVEAPVIKLAHKVQ</sequence>
<dbReference type="InterPro" id="IPR044831">
    <property type="entry name" value="Ccp1-like"/>
</dbReference>
<comment type="similarity">
    <text evidence="4">Belongs to the peroxidase family.</text>
</comment>
<dbReference type="PROSITE" id="PS50873">
    <property type="entry name" value="PEROXIDASE_4"/>
    <property type="match status" value="1"/>
</dbReference>
<dbReference type="PANTHER" id="PTHR31356:SF53">
    <property type="entry name" value="HEME PEROXIDASE"/>
    <property type="match status" value="1"/>
</dbReference>
<dbReference type="Proteomes" id="UP000572817">
    <property type="component" value="Unassembled WGS sequence"/>
</dbReference>
<protein>
    <recommendedName>
        <fullName evidence="5">Peroxidase</fullName>
        <ecNumber evidence="5">1.11.1.-</ecNumber>
    </recommendedName>
</protein>
<reference evidence="7" key="1">
    <citation type="submission" date="2020-04" db="EMBL/GenBank/DDBJ databases">
        <title>Genome Assembly and Annotation of Botryosphaeria dothidea sdau 11-99, a Latent Pathogen of Apple Fruit Ring Rot in China.</title>
        <authorList>
            <person name="Yu C."/>
            <person name="Diao Y."/>
            <person name="Lu Q."/>
            <person name="Zhao J."/>
            <person name="Cui S."/>
            <person name="Peng C."/>
            <person name="He B."/>
            <person name="Liu H."/>
        </authorList>
    </citation>
    <scope>NUCLEOTIDE SEQUENCE [LARGE SCALE GENOMIC DNA]</scope>
    <source>
        <strain evidence="7">Sdau11-99</strain>
    </source>
</reference>
<evidence type="ECO:0000256" key="5">
    <source>
        <dbReference type="RuleBase" id="RU363051"/>
    </source>
</evidence>
<evidence type="ECO:0000259" key="6">
    <source>
        <dbReference type="PROSITE" id="PS50873"/>
    </source>
</evidence>
<dbReference type="Pfam" id="PF00141">
    <property type="entry name" value="peroxidase"/>
    <property type="match status" value="1"/>
</dbReference>
<keyword evidence="3 5" id="KW-0560">Oxidoreductase</keyword>
<feature type="chain" id="PRO_5034923416" description="Peroxidase" evidence="5">
    <location>
        <begin position="20"/>
        <end position="469"/>
    </location>
</feature>
<organism evidence="7 8">
    <name type="scientific">Botryosphaeria dothidea</name>
    <dbReference type="NCBI Taxonomy" id="55169"/>
    <lineage>
        <taxon>Eukaryota</taxon>
        <taxon>Fungi</taxon>
        <taxon>Dikarya</taxon>
        <taxon>Ascomycota</taxon>
        <taxon>Pezizomycotina</taxon>
        <taxon>Dothideomycetes</taxon>
        <taxon>Dothideomycetes incertae sedis</taxon>
        <taxon>Botryosphaeriales</taxon>
        <taxon>Botryosphaeriaceae</taxon>
        <taxon>Botryosphaeria</taxon>
    </lineage>
</organism>
<dbReference type="GO" id="GO:0042744">
    <property type="term" value="P:hydrogen peroxide catabolic process"/>
    <property type="evidence" value="ECO:0007669"/>
    <property type="project" value="TreeGrafter"/>
</dbReference>
<evidence type="ECO:0000313" key="7">
    <source>
        <dbReference type="EMBL" id="KAF4306601.1"/>
    </source>
</evidence>
<dbReference type="SUPFAM" id="SSF48113">
    <property type="entry name" value="Heme-dependent peroxidases"/>
    <property type="match status" value="1"/>
</dbReference>
<accession>A0A8H4ISX5</accession>
<dbReference type="GO" id="GO:0046872">
    <property type="term" value="F:metal ion binding"/>
    <property type="evidence" value="ECO:0007669"/>
    <property type="project" value="UniProtKB-UniRule"/>
</dbReference>
<dbReference type="OrthoDB" id="5985073at2759"/>
<dbReference type="EC" id="1.11.1.-" evidence="5"/>
<dbReference type="InterPro" id="IPR010255">
    <property type="entry name" value="Haem_peroxidase_sf"/>
</dbReference>
<dbReference type="AlphaFoldDB" id="A0A8H4ISX5"/>
<dbReference type="Gene3D" id="1.10.520.10">
    <property type="match status" value="1"/>
</dbReference>
<evidence type="ECO:0000256" key="3">
    <source>
        <dbReference type="ARBA" id="ARBA00023002"/>
    </source>
</evidence>
<evidence type="ECO:0000256" key="4">
    <source>
        <dbReference type="RuleBase" id="RU004241"/>
    </source>
</evidence>
<keyword evidence="2" id="KW-0479">Metal-binding</keyword>
<dbReference type="PRINTS" id="PR00458">
    <property type="entry name" value="PEROXIDASE"/>
</dbReference>
<comment type="caution">
    <text evidence="7">The sequence shown here is derived from an EMBL/GenBank/DDBJ whole genome shotgun (WGS) entry which is preliminary data.</text>
</comment>
<name>A0A8H4ISX5_9PEZI</name>
<evidence type="ECO:0000313" key="8">
    <source>
        <dbReference type="Proteomes" id="UP000572817"/>
    </source>
</evidence>
<dbReference type="GO" id="GO:0000302">
    <property type="term" value="P:response to reactive oxygen species"/>
    <property type="evidence" value="ECO:0007669"/>
    <property type="project" value="TreeGrafter"/>
</dbReference>
<keyword evidence="8" id="KW-1185">Reference proteome</keyword>